<protein>
    <recommendedName>
        <fullName evidence="4">Glycosyltransferase RgtA/B/C/D-like domain-containing protein</fullName>
    </recommendedName>
</protein>
<evidence type="ECO:0000313" key="2">
    <source>
        <dbReference type="EMBL" id="RXK55282.1"/>
    </source>
</evidence>
<keyword evidence="1" id="KW-0472">Membrane</keyword>
<keyword evidence="1" id="KW-0812">Transmembrane</keyword>
<dbReference type="EMBL" id="SDHX01000001">
    <property type="protein sequence ID" value="RXK55282.1"/>
    <property type="molecule type" value="Genomic_DNA"/>
</dbReference>
<keyword evidence="1" id="KW-1133">Transmembrane helix</keyword>
<feature type="transmembrane region" description="Helical" evidence="1">
    <location>
        <begin position="192"/>
        <end position="213"/>
    </location>
</feature>
<gene>
    <name evidence="2" type="ORF">ESB00_05125</name>
</gene>
<evidence type="ECO:0000313" key="3">
    <source>
        <dbReference type="Proteomes" id="UP000290218"/>
    </source>
</evidence>
<feature type="transmembrane region" description="Helical" evidence="1">
    <location>
        <begin position="291"/>
        <end position="308"/>
    </location>
</feature>
<feature type="transmembrane region" description="Helical" evidence="1">
    <location>
        <begin position="145"/>
        <end position="161"/>
    </location>
</feature>
<keyword evidence="3" id="KW-1185">Reference proteome</keyword>
<dbReference type="Proteomes" id="UP000290218">
    <property type="component" value="Unassembled WGS sequence"/>
</dbReference>
<accession>A0A4Q1C8X4</accession>
<organism evidence="2 3">
    <name type="scientific">Oleiharenicola lentus</name>
    <dbReference type="NCBI Taxonomy" id="2508720"/>
    <lineage>
        <taxon>Bacteria</taxon>
        <taxon>Pseudomonadati</taxon>
        <taxon>Verrucomicrobiota</taxon>
        <taxon>Opitutia</taxon>
        <taxon>Opitutales</taxon>
        <taxon>Opitutaceae</taxon>
        <taxon>Oleiharenicola</taxon>
    </lineage>
</organism>
<name>A0A4Q1C8X4_9BACT</name>
<feature type="transmembrane region" description="Helical" evidence="1">
    <location>
        <begin position="314"/>
        <end position="334"/>
    </location>
</feature>
<feature type="transmembrane region" description="Helical" evidence="1">
    <location>
        <begin position="167"/>
        <end position="183"/>
    </location>
</feature>
<feature type="transmembrane region" description="Helical" evidence="1">
    <location>
        <begin position="254"/>
        <end position="279"/>
    </location>
</feature>
<evidence type="ECO:0008006" key="4">
    <source>
        <dbReference type="Google" id="ProtNLM"/>
    </source>
</evidence>
<dbReference type="RefSeq" id="WP_129046646.1">
    <property type="nucleotide sequence ID" value="NZ_SDHX01000001.1"/>
</dbReference>
<feature type="transmembrane region" description="Helical" evidence="1">
    <location>
        <begin position="119"/>
        <end position="138"/>
    </location>
</feature>
<sequence>MVGLFAVLALAPWWRNHTHLRSFFDYGLAMAGAGRIEAGQKPYVDFITPAQAGWYFLNWASEKVGGGTFQAMTLGGAASILISYAVLLGMLARRWSLPAAAVMAGGLVCATVSQHTLWWYNPWGVICLTVVAWAGAVAPVLRREHLGWHLLALAGLFFGGINKINMQLMAVALALAWAVRAGLNGRASAGRVLLTVLFYLGALALPVLAEMAWTGASFATWWHNVITLPASSRSGMALEAFSPKYLLTPFNDHYYGLLLKPVGLIGLVLTVQTVGQILIHTWREAGWWERILPVVCGLVAYAGGVVLLATNMDIAYTGIGGWLALLVALWLGFGLPAQGRWFNAVMLASALGIGAVAWHSAWIGQRSQFGHSGSPRAAYVDAGSAGPDFGYFRGTFMPPETVESLRELGAWRAALPAERRAGHFYGPGTEWAAHLWPAMATPGLPISVYRQPGNSDGRAESARLAQLLGDGTIREITVSRVLDYWEQRQLPLLTHRFDKLPLGEIFSVYSANVADGVSGSPIWFTRVFGGNADSRQLVSAGRFAGKNEWNQFIAFGEGRGTMLLKAQSNRLQGEVVVRRADGAPPRAAAAEFAIYAQANPEARFERWRQRVELPAGEEEIRVPYAIDSSGMAAFFTVDVPDEAKGVILAGWRGPQLLHTFNAGPENPEWLYPGRTPGTPLDEPTLAKLLPGSWRPAKAFMRNGRVTDQGVELLPGGELWLKVEGFVTEFSGQALVEAWDPAHIPFVRGMWYRGGRLEVFTQMIARDGDRKADFKMWCAEPGGWLILSVDPLLKATPVRVLVYKATQG</sequence>
<reference evidence="2 3" key="1">
    <citation type="submission" date="2019-01" db="EMBL/GenBank/DDBJ databases">
        <title>Lacunisphaera sp. strain TWA-58.</title>
        <authorList>
            <person name="Chen W.-M."/>
        </authorList>
    </citation>
    <scope>NUCLEOTIDE SEQUENCE [LARGE SCALE GENOMIC DNA]</scope>
    <source>
        <strain evidence="2 3">TWA-58</strain>
    </source>
</reference>
<feature type="transmembrane region" description="Helical" evidence="1">
    <location>
        <begin position="341"/>
        <end position="362"/>
    </location>
</feature>
<feature type="transmembrane region" description="Helical" evidence="1">
    <location>
        <begin position="95"/>
        <end position="113"/>
    </location>
</feature>
<feature type="transmembrane region" description="Helical" evidence="1">
    <location>
        <begin position="69"/>
        <end position="88"/>
    </location>
</feature>
<evidence type="ECO:0000256" key="1">
    <source>
        <dbReference type="SAM" id="Phobius"/>
    </source>
</evidence>
<dbReference type="AlphaFoldDB" id="A0A4Q1C8X4"/>
<comment type="caution">
    <text evidence="2">The sequence shown here is derived from an EMBL/GenBank/DDBJ whole genome shotgun (WGS) entry which is preliminary data.</text>
</comment>
<proteinExistence type="predicted"/>